<keyword evidence="1" id="KW-0812">Transmembrane</keyword>
<sequence length="508" mass="57645">MERKIQHPAPRAWITFIVFLLMAVSLGIFRQLGNVDEIWNYNFGSNMASGLVPYRDFNLLQTPLFAAIHGLALLLFGEQLLVTRMFGALLFAGICQILYLAGARLGAKGILRWILPVTFLLLFKYNVFFEYSCLILFCLLCCLYIDMGEVMRIGDGQETTVHYERWYIQLAVGVLGGVAVMSKQTFGGFVALASWISVIWVSRMRRDSGKETLRLLFFRLLGSSIPCFLVLFYLLGTGSWDDFLEMSVFGISTFSSSLNFIEYVTENAEYAVHGAVCVFVLVYAVVYVIGMRRETIGRAGGLILLYGGLGCINLYPLCNMYHLNTCLIPFLLLLIPTAAWLMKWIVPRLAAIGVVAAALFYIFICYPADCLQNSVLLTDVPHFWGIFKDKDEVEEYRTVLSAVSGWLEEGREVYILDNRASFYLVPADRYHKYMDMFLVGNLGLKTPEECLQDTKEKNEDAIYLVPEDMDDQYQYPQEAVEGFVEDYLEETDRVGEFICYETAAASEE</sequence>
<comment type="caution">
    <text evidence="2">The sequence shown here is derived from an EMBL/GenBank/DDBJ whole genome shotgun (WGS) entry which is preliminary data.</text>
</comment>
<evidence type="ECO:0000256" key="1">
    <source>
        <dbReference type="SAM" id="Phobius"/>
    </source>
</evidence>
<feature type="transmembrane region" description="Helical" evidence="1">
    <location>
        <begin position="296"/>
        <end position="315"/>
    </location>
</feature>
<name>A0A9D2SWZ9_9FIRM</name>
<feature type="transmembrane region" description="Helical" evidence="1">
    <location>
        <begin position="166"/>
        <end position="182"/>
    </location>
</feature>
<gene>
    <name evidence="2" type="ORF">H9757_07200</name>
</gene>
<organism evidence="2 3">
    <name type="scientific">Candidatus Mediterraneibacter faecigallinarum</name>
    <dbReference type="NCBI Taxonomy" id="2838669"/>
    <lineage>
        <taxon>Bacteria</taxon>
        <taxon>Bacillati</taxon>
        <taxon>Bacillota</taxon>
        <taxon>Clostridia</taxon>
        <taxon>Lachnospirales</taxon>
        <taxon>Lachnospiraceae</taxon>
        <taxon>Mediterraneibacter</taxon>
    </lineage>
</organism>
<reference evidence="2" key="1">
    <citation type="journal article" date="2021" name="PeerJ">
        <title>Extensive microbial diversity within the chicken gut microbiome revealed by metagenomics and culture.</title>
        <authorList>
            <person name="Gilroy R."/>
            <person name="Ravi A."/>
            <person name="Getino M."/>
            <person name="Pursley I."/>
            <person name="Horton D.L."/>
            <person name="Alikhan N.F."/>
            <person name="Baker D."/>
            <person name="Gharbi K."/>
            <person name="Hall N."/>
            <person name="Watson M."/>
            <person name="Adriaenssens E.M."/>
            <person name="Foster-Nyarko E."/>
            <person name="Jarju S."/>
            <person name="Secka A."/>
            <person name="Antonio M."/>
            <person name="Oren A."/>
            <person name="Chaudhuri R.R."/>
            <person name="La Ragione R."/>
            <person name="Hildebrand F."/>
            <person name="Pallen M.J."/>
        </authorList>
    </citation>
    <scope>NUCLEOTIDE SEQUENCE</scope>
    <source>
        <strain evidence="2">ChiGjej1B1-1692</strain>
    </source>
</reference>
<keyword evidence="1" id="KW-0472">Membrane</keyword>
<feature type="transmembrane region" description="Helical" evidence="1">
    <location>
        <begin position="188"/>
        <end position="204"/>
    </location>
</feature>
<accession>A0A9D2SWZ9</accession>
<feature type="transmembrane region" description="Helical" evidence="1">
    <location>
        <begin position="12"/>
        <end position="32"/>
    </location>
</feature>
<dbReference type="AlphaFoldDB" id="A0A9D2SWZ9"/>
<protein>
    <submittedName>
        <fullName evidence="2">Uncharacterized protein</fullName>
    </submittedName>
</protein>
<dbReference type="EMBL" id="DWWK01000106">
    <property type="protein sequence ID" value="HJC38833.1"/>
    <property type="molecule type" value="Genomic_DNA"/>
</dbReference>
<feature type="transmembrane region" description="Helical" evidence="1">
    <location>
        <begin position="88"/>
        <end position="107"/>
    </location>
</feature>
<evidence type="ECO:0000313" key="3">
    <source>
        <dbReference type="Proteomes" id="UP000823894"/>
    </source>
</evidence>
<feature type="transmembrane region" description="Helical" evidence="1">
    <location>
        <begin position="57"/>
        <end position="76"/>
    </location>
</feature>
<feature type="transmembrane region" description="Helical" evidence="1">
    <location>
        <begin position="127"/>
        <end position="145"/>
    </location>
</feature>
<feature type="transmembrane region" description="Helical" evidence="1">
    <location>
        <begin position="216"/>
        <end position="236"/>
    </location>
</feature>
<feature type="transmembrane region" description="Helical" evidence="1">
    <location>
        <begin position="270"/>
        <end position="289"/>
    </location>
</feature>
<reference evidence="2" key="2">
    <citation type="submission" date="2021-04" db="EMBL/GenBank/DDBJ databases">
        <authorList>
            <person name="Gilroy R."/>
        </authorList>
    </citation>
    <scope>NUCLEOTIDE SEQUENCE</scope>
    <source>
        <strain evidence="2">ChiGjej1B1-1692</strain>
    </source>
</reference>
<proteinExistence type="predicted"/>
<feature type="transmembrane region" description="Helical" evidence="1">
    <location>
        <begin position="349"/>
        <end position="369"/>
    </location>
</feature>
<dbReference type="Proteomes" id="UP000823894">
    <property type="component" value="Unassembled WGS sequence"/>
</dbReference>
<keyword evidence="1" id="KW-1133">Transmembrane helix</keyword>
<evidence type="ECO:0000313" key="2">
    <source>
        <dbReference type="EMBL" id="HJC38833.1"/>
    </source>
</evidence>